<dbReference type="Proteomes" id="UP000274850">
    <property type="component" value="Segment"/>
</dbReference>
<name>A0A285PXS0_9VIRU</name>
<reference evidence="1" key="1">
    <citation type="submission" date="2017-08" db="EMBL/GenBank/DDBJ databases">
        <authorList>
            <person name="de Groot N.N."/>
        </authorList>
    </citation>
    <scope>NUCLEOTIDE SEQUENCE</scope>
</reference>
<gene>
    <name evidence="1" type="ORF">BQ9231_00595</name>
</gene>
<dbReference type="EMBL" id="LT907979">
    <property type="protein sequence ID" value="SOB74478.1"/>
    <property type="molecule type" value="Genomic_DNA"/>
</dbReference>
<organism evidence="1">
    <name type="scientific">Cedratvirus lausannensis</name>
    <dbReference type="NCBI Taxonomy" id="2023205"/>
    <lineage>
        <taxon>Viruses</taxon>
        <taxon>Pithoviruses</taxon>
        <taxon>Orthocedratvirinae</taxon>
        <taxon>Alphacedratvirus</taxon>
        <taxon>Alphacedratvirus francolausannense</taxon>
    </lineage>
</organism>
<evidence type="ECO:0000313" key="2">
    <source>
        <dbReference type="Proteomes" id="UP000274850"/>
    </source>
</evidence>
<evidence type="ECO:0000313" key="1">
    <source>
        <dbReference type="EMBL" id="SOB74478.1"/>
    </source>
</evidence>
<accession>A0A285PXS0</accession>
<keyword evidence="2" id="KW-1185">Reference proteome</keyword>
<proteinExistence type="predicted"/>
<protein>
    <submittedName>
        <fullName evidence="1">Uncharacterized protein</fullName>
    </submittedName>
</protein>
<sequence length="401" mass="45341">MESWSEYRAKAVKEFKIPPAYFDLALTGPLPNSSSRTSSLIPARSVSPEYRYLEIQSKFELSARDAARVYPDGTIDGLYESLAGVIESLKRDDTEMVLFFASRLRPESKEVLVKKIKSGELQSEIFGKYAQFRFSAYLALLKELGLSRYGPKVERWQLEALEGIVPEDEEKKTDMLKYFISQGSEDALTSARGVLSDEDVFISALRSGNLKMLNSVMGLRRKIGFPVVGRRVQDVVKPLPFSAQGVYDIGPQGKNKIEPKYYAAAIYSGNPLFVDYIEKLGPYTGSYGKLQNAFESGMKEKINPVGYYEIYQRFFTIRAYSWVAFSDIDILLLEASVHSANQEELYYYSQEVLEDNPGIINVLFTFVEILSTLSITNKLGFPEPNLVGYPLSRRIIQEMTS</sequence>